<dbReference type="AlphaFoldDB" id="A0A7S2B1V0"/>
<evidence type="ECO:0000256" key="1">
    <source>
        <dbReference type="ARBA" id="ARBA00023127"/>
    </source>
</evidence>
<dbReference type="Pfam" id="PF02984">
    <property type="entry name" value="Cyclin_C"/>
    <property type="match status" value="1"/>
</dbReference>
<dbReference type="SUPFAM" id="SSF47954">
    <property type="entry name" value="Cyclin-like"/>
    <property type="match status" value="2"/>
</dbReference>
<dbReference type="GO" id="GO:0006357">
    <property type="term" value="P:regulation of transcription by RNA polymerase II"/>
    <property type="evidence" value="ECO:0007669"/>
    <property type="project" value="InterPro"/>
</dbReference>
<dbReference type="InterPro" id="IPR043198">
    <property type="entry name" value="Cyclin/Ssn8"/>
</dbReference>
<protein>
    <recommendedName>
        <fullName evidence="4">Cyclin-like domain-containing protein</fullName>
    </recommendedName>
</protein>
<dbReference type="InterPro" id="IPR013763">
    <property type="entry name" value="Cyclin-like_dom"/>
</dbReference>
<reference evidence="5" key="1">
    <citation type="submission" date="2021-01" db="EMBL/GenBank/DDBJ databases">
        <authorList>
            <person name="Corre E."/>
            <person name="Pelletier E."/>
            <person name="Niang G."/>
            <person name="Scheremetjew M."/>
            <person name="Finn R."/>
            <person name="Kale V."/>
            <person name="Holt S."/>
            <person name="Cochrane G."/>
            <person name="Meng A."/>
            <person name="Brown T."/>
            <person name="Cohen L."/>
        </authorList>
    </citation>
    <scope>NUCLEOTIDE SEQUENCE</scope>
    <source>
        <strain evidence="5">CCMP1381</strain>
    </source>
</reference>
<dbReference type="EMBL" id="HBGS01009482">
    <property type="protein sequence ID" value="CAD9384115.1"/>
    <property type="molecule type" value="Transcribed_RNA"/>
</dbReference>
<dbReference type="PIRSF" id="PIRSF036580">
    <property type="entry name" value="Cyclin_L"/>
    <property type="match status" value="1"/>
</dbReference>
<evidence type="ECO:0000313" key="5">
    <source>
        <dbReference type="EMBL" id="CAD9384115.1"/>
    </source>
</evidence>
<evidence type="ECO:0000256" key="3">
    <source>
        <dbReference type="SAM" id="MobiDB-lite"/>
    </source>
</evidence>
<proteinExistence type="inferred from homology"/>
<dbReference type="InterPro" id="IPR006671">
    <property type="entry name" value="Cyclin_N"/>
</dbReference>
<dbReference type="GO" id="GO:0016538">
    <property type="term" value="F:cyclin-dependent protein serine/threonine kinase regulator activity"/>
    <property type="evidence" value="ECO:0007669"/>
    <property type="project" value="InterPro"/>
</dbReference>
<feature type="compositionally biased region" description="Basic and acidic residues" evidence="3">
    <location>
        <begin position="303"/>
        <end position="317"/>
    </location>
</feature>
<accession>A0A7S2B1V0</accession>
<dbReference type="PANTHER" id="PTHR10026">
    <property type="entry name" value="CYCLIN"/>
    <property type="match status" value="1"/>
</dbReference>
<comment type="similarity">
    <text evidence="2">Belongs to the cyclin family.</text>
</comment>
<dbReference type="Gene3D" id="1.10.472.10">
    <property type="entry name" value="Cyclin-like"/>
    <property type="match status" value="2"/>
</dbReference>
<name>A0A7S2B1V0_9STRA</name>
<keyword evidence="1 2" id="KW-0195">Cyclin</keyword>
<dbReference type="InterPro" id="IPR036915">
    <property type="entry name" value="Cyclin-like_sf"/>
</dbReference>
<feature type="compositionally biased region" description="Polar residues" evidence="3">
    <location>
        <begin position="292"/>
        <end position="302"/>
    </location>
</feature>
<dbReference type="InterPro" id="IPR004367">
    <property type="entry name" value="Cyclin_C-dom"/>
</dbReference>
<sequence length="341" mass="39646">MKSWILGPDFLRQSPSRADNISEEDEKRCRRRTAIYMEKAGEHLKFPRLTIATAQVFFHRFYALQSFKKFRRFDIAVTCLFLAGKVEEYPRKLESVIQMCHQIWNKLDKPTLNPDSQDYEFLRLTILRTERQILHTIAFDLCVKHPYKDLIDTVKKLHQAGLIEEKQKREFAQSALNFLNDSMRTSICLQFEPKKIASATIYLATVYMNMNKPEENPDWMKKLEINHQELASICEQIMEVYVLTLKDEPSKNNMDQKNSKMHNLRSQLVRSGYVPESTHNSHGSTIKHGKRSGNNFRRTATPSDEKISKDMEEDRASKKARNAYAGILPHGQVRPAAPLSP</sequence>
<organism evidence="5">
    <name type="scientific">Octactis speculum</name>
    <dbReference type="NCBI Taxonomy" id="3111310"/>
    <lineage>
        <taxon>Eukaryota</taxon>
        <taxon>Sar</taxon>
        <taxon>Stramenopiles</taxon>
        <taxon>Ochrophyta</taxon>
        <taxon>Dictyochophyceae</taxon>
        <taxon>Dictyochales</taxon>
        <taxon>Dictyochaceae</taxon>
        <taxon>Octactis</taxon>
    </lineage>
</organism>
<evidence type="ECO:0000259" key="4">
    <source>
        <dbReference type="SMART" id="SM00385"/>
    </source>
</evidence>
<gene>
    <name evidence="5" type="ORF">DSPE1174_LOCUS5014</name>
</gene>
<feature type="domain" description="Cyclin-like" evidence="4">
    <location>
        <begin position="35"/>
        <end position="135"/>
    </location>
</feature>
<dbReference type="Pfam" id="PF00134">
    <property type="entry name" value="Cyclin_N"/>
    <property type="match status" value="1"/>
</dbReference>
<feature type="domain" description="Cyclin-like" evidence="4">
    <location>
        <begin position="149"/>
        <end position="246"/>
    </location>
</feature>
<dbReference type="SMART" id="SM00385">
    <property type="entry name" value="CYCLIN"/>
    <property type="match status" value="2"/>
</dbReference>
<evidence type="ECO:0000256" key="2">
    <source>
        <dbReference type="RuleBase" id="RU000383"/>
    </source>
</evidence>
<feature type="region of interest" description="Disordered" evidence="3">
    <location>
        <begin position="274"/>
        <end position="341"/>
    </location>
</feature>